<dbReference type="PANTHER" id="PTHR14969">
    <property type="entry name" value="SPHINGOSINE-1-PHOSPHATE PHOSPHOHYDROLASE"/>
    <property type="match status" value="1"/>
</dbReference>
<evidence type="ECO:0000313" key="3">
    <source>
        <dbReference type="Proteomes" id="UP000190852"/>
    </source>
</evidence>
<accession>A0A1T5CQB4</accession>
<reference evidence="3" key="1">
    <citation type="submission" date="2017-02" db="EMBL/GenBank/DDBJ databases">
        <authorList>
            <person name="Varghese N."/>
            <person name="Submissions S."/>
        </authorList>
    </citation>
    <scope>NUCLEOTIDE SEQUENCE [LARGE SCALE GENOMIC DNA]</scope>
    <source>
        <strain evidence="3">DSM 24967</strain>
    </source>
</reference>
<dbReference type="RefSeq" id="WP_079683536.1">
    <property type="nucleotide sequence ID" value="NZ_FUYQ01000013.1"/>
</dbReference>
<organism evidence="2 3">
    <name type="scientific">Parabacteroides chartae</name>
    <dbReference type="NCBI Taxonomy" id="1037355"/>
    <lineage>
        <taxon>Bacteria</taxon>
        <taxon>Pseudomonadati</taxon>
        <taxon>Bacteroidota</taxon>
        <taxon>Bacteroidia</taxon>
        <taxon>Bacteroidales</taxon>
        <taxon>Tannerellaceae</taxon>
        <taxon>Parabacteroides</taxon>
    </lineage>
</organism>
<evidence type="ECO:0000313" key="2">
    <source>
        <dbReference type="EMBL" id="SKB61652.1"/>
    </source>
</evidence>
<dbReference type="EMBL" id="FUYQ01000013">
    <property type="protein sequence ID" value="SKB61652.1"/>
    <property type="molecule type" value="Genomic_DNA"/>
</dbReference>
<dbReference type="Proteomes" id="UP000190852">
    <property type="component" value="Unassembled WGS sequence"/>
</dbReference>
<dbReference type="PANTHER" id="PTHR14969:SF13">
    <property type="entry name" value="AT30094P"/>
    <property type="match status" value="1"/>
</dbReference>
<proteinExistence type="predicted"/>
<dbReference type="SUPFAM" id="SSF48317">
    <property type="entry name" value="Acid phosphatase/Vanadium-dependent haloperoxidase"/>
    <property type="match status" value="1"/>
</dbReference>
<sequence length="186" mass="20614">MLKQRIWNRVCLFVLLLGIISPFTKGQSREDIRTSGDVMAMVTPMASLVTTLALKDYEGLKQGALAGVTTVAATYALKYIVQKERPDGSNKLSFPSSHTSISFTGAAFIQRRYGWKWGVPAYLVSSYVGWSRVYGKKHDWWDVAAGAVIGIGSAYIYTRPFAEKYTLSLCPVVTDRHCGFHASLSF</sequence>
<dbReference type="Pfam" id="PF01569">
    <property type="entry name" value="PAP2"/>
    <property type="match status" value="1"/>
</dbReference>
<dbReference type="InterPro" id="IPR036938">
    <property type="entry name" value="PAP2/HPO_sf"/>
</dbReference>
<dbReference type="AlphaFoldDB" id="A0A1T5CQB4"/>
<feature type="domain" description="Phosphatidic acid phosphatase type 2/haloperoxidase" evidence="1">
    <location>
        <begin position="58"/>
        <end position="158"/>
    </location>
</feature>
<gene>
    <name evidence="2" type="ORF">SAMN05660349_02035</name>
</gene>
<dbReference type="SMART" id="SM00014">
    <property type="entry name" value="acidPPc"/>
    <property type="match status" value="1"/>
</dbReference>
<dbReference type="CDD" id="cd03394">
    <property type="entry name" value="PAP2_like_5"/>
    <property type="match status" value="1"/>
</dbReference>
<dbReference type="InterPro" id="IPR000326">
    <property type="entry name" value="PAP2/HPO"/>
</dbReference>
<keyword evidence="3" id="KW-1185">Reference proteome</keyword>
<protein>
    <submittedName>
        <fullName evidence="2">PAP2 superfamily protein</fullName>
    </submittedName>
</protein>
<name>A0A1T5CQB4_9BACT</name>
<evidence type="ECO:0000259" key="1">
    <source>
        <dbReference type="SMART" id="SM00014"/>
    </source>
</evidence>
<dbReference type="Gene3D" id="1.20.144.10">
    <property type="entry name" value="Phosphatidic acid phosphatase type 2/haloperoxidase"/>
    <property type="match status" value="1"/>
</dbReference>